<evidence type="ECO:0000259" key="11">
    <source>
        <dbReference type="Pfam" id="PF02706"/>
    </source>
</evidence>
<reference evidence="13 14" key="1">
    <citation type="journal article" date="2022" name="Front. Microbiol.">
        <title>High genomic differentiation and limited gene flow indicate recent cryptic speciation within the genus Laspinema (cyanobacteria).</title>
        <authorList>
            <person name="Stanojkovic A."/>
            <person name="Skoupy S."/>
            <person name="Skaloud P."/>
            <person name="Dvorak P."/>
        </authorList>
    </citation>
    <scope>NUCLEOTIDE SEQUENCE [LARGE SCALE GENOMIC DNA]</scope>
    <source>
        <strain evidence="13 14">D3b</strain>
    </source>
</reference>
<feature type="domain" description="Polysaccharide chain length determinant N-terminal" evidence="11">
    <location>
        <begin position="2"/>
        <end position="88"/>
    </location>
</feature>
<accession>A0ABT2N1E2</accession>
<evidence type="ECO:0000256" key="9">
    <source>
        <dbReference type="SAM" id="Coils"/>
    </source>
</evidence>
<keyword evidence="6" id="KW-0067">ATP-binding</keyword>
<keyword evidence="14" id="KW-1185">Reference proteome</keyword>
<evidence type="ECO:0000313" key="14">
    <source>
        <dbReference type="Proteomes" id="UP001525961"/>
    </source>
</evidence>
<dbReference type="SUPFAM" id="SSF52540">
    <property type="entry name" value="P-loop containing nucleoside triphosphate hydrolases"/>
    <property type="match status" value="1"/>
</dbReference>
<evidence type="ECO:0000313" key="13">
    <source>
        <dbReference type="EMBL" id="MCT7976261.1"/>
    </source>
</evidence>
<feature type="coiled-coil region" evidence="9">
    <location>
        <begin position="368"/>
        <end position="402"/>
    </location>
</feature>
<evidence type="ECO:0000256" key="10">
    <source>
        <dbReference type="SAM" id="Phobius"/>
    </source>
</evidence>
<keyword evidence="7 10" id="KW-1133">Transmembrane helix</keyword>
<dbReference type="Pfam" id="PF02706">
    <property type="entry name" value="Wzz"/>
    <property type="match status" value="1"/>
</dbReference>
<keyword evidence="5" id="KW-0547">Nucleotide-binding</keyword>
<dbReference type="Pfam" id="PF13807">
    <property type="entry name" value="GNVR"/>
    <property type="match status" value="1"/>
</dbReference>
<evidence type="ECO:0000256" key="8">
    <source>
        <dbReference type="ARBA" id="ARBA00023136"/>
    </source>
</evidence>
<evidence type="ECO:0000259" key="12">
    <source>
        <dbReference type="Pfam" id="PF13807"/>
    </source>
</evidence>
<evidence type="ECO:0000256" key="6">
    <source>
        <dbReference type="ARBA" id="ARBA00022840"/>
    </source>
</evidence>
<evidence type="ECO:0000256" key="3">
    <source>
        <dbReference type="ARBA" id="ARBA00022475"/>
    </source>
</evidence>
<proteinExistence type="inferred from homology"/>
<evidence type="ECO:0000256" key="2">
    <source>
        <dbReference type="ARBA" id="ARBA00006683"/>
    </source>
</evidence>
<keyword evidence="4 10" id="KW-0812">Transmembrane</keyword>
<evidence type="ECO:0000256" key="4">
    <source>
        <dbReference type="ARBA" id="ARBA00022692"/>
    </source>
</evidence>
<keyword evidence="8 10" id="KW-0472">Membrane</keyword>
<dbReference type="InterPro" id="IPR005702">
    <property type="entry name" value="Wzc-like_C"/>
</dbReference>
<dbReference type="PANTHER" id="PTHR32309:SF13">
    <property type="entry name" value="FERRIC ENTEROBACTIN TRANSPORT PROTEIN FEPE"/>
    <property type="match status" value="1"/>
</dbReference>
<keyword evidence="3" id="KW-1003">Cell membrane</keyword>
<sequence>MLLSVLRRRSVPALATLVSAIAVAIAYLVLTPPVYEVKGRLILDEKQVSLSELGRNLSQLSSHTPGGSSPLATQSELIKSPGLLTAALERVKLEHNLENVEALPPLTLFKKGLKIKLIPATNILELSYQDEDPEIAMNLVNSLLEITVEKSREAIQVEAKAIRDFLESALPEQRAIAEAAEMALNQYREESGLVAVEAQTKSLLDTIGSIQEQESVAVAELEEAQKRLESIQEIGSFENIPQAYAQGRIGQDESLQKLRDRLSEIEAELIQTGARFTEQHPAVQLLRQEQDKVRAQYETQKAKIPNAQGSPGAVATESNDPLSQEITGQLIMAETDRGGLEKRLQGLRSQRIGLQMELDRLPIKEQQLSALMRERDEAIESLKFLQNKLAEARMAEAQLVSNLRIMEKGTIPLLPSAPQKKVILVLAIAAGTVLGISVMLLLELIDPRVNESWEVEGLLNLPLLGILPDISPEAIALTNPDQFLDNPKLVEPYRLLLKTLEFRTQNNLRPIVVSSTVAGEGKSVVAAHLGAVSAMLSRRTLIIDADLHQPSQHQLCGVAAQPGLTDALTHAISLVEIVQPTVIENLWVLSCGLQKARPAGFLESPGMQALLLEAASLYDVVIVDTPPLIDCADAHALSQHSQGLVAIVRPEFTQKSLLVKSIAYLQTNGIPLLGFAIDQMSAKTEKSYQKAVAQSVSPTYPVKNQAPKELHLTSWKPETPAIVSKGLKNGKS</sequence>
<evidence type="ECO:0000256" key="1">
    <source>
        <dbReference type="ARBA" id="ARBA00004651"/>
    </source>
</evidence>
<comment type="caution">
    <text evidence="13">The sequence shown here is derived from an EMBL/GenBank/DDBJ whole genome shotgun (WGS) entry which is preliminary data.</text>
</comment>
<evidence type="ECO:0000256" key="7">
    <source>
        <dbReference type="ARBA" id="ARBA00022989"/>
    </source>
</evidence>
<comment type="similarity">
    <text evidence="2">Belongs to the CpsC/CapA family.</text>
</comment>
<feature type="transmembrane region" description="Helical" evidence="10">
    <location>
        <begin position="12"/>
        <end position="30"/>
    </location>
</feature>
<comment type="subcellular location">
    <subcellularLocation>
        <location evidence="1">Cell membrane</location>
        <topology evidence="1">Multi-pass membrane protein</topology>
    </subcellularLocation>
</comment>
<feature type="coiled-coil region" evidence="9">
    <location>
        <begin position="248"/>
        <end position="303"/>
    </location>
</feature>
<dbReference type="RefSeq" id="WP_261234136.1">
    <property type="nucleotide sequence ID" value="NZ_JAMXFA010000001.1"/>
</dbReference>
<dbReference type="InterPro" id="IPR003856">
    <property type="entry name" value="LPS_length_determ_N"/>
</dbReference>
<organism evidence="13 14">
    <name type="scientific">Laspinema olomoucense D3b</name>
    <dbReference type="NCBI Taxonomy" id="2953688"/>
    <lineage>
        <taxon>Bacteria</taxon>
        <taxon>Bacillati</taxon>
        <taxon>Cyanobacteriota</taxon>
        <taxon>Cyanophyceae</taxon>
        <taxon>Oscillatoriophycideae</taxon>
        <taxon>Oscillatoriales</taxon>
        <taxon>Laspinemataceae</taxon>
        <taxon>Laspinema</taxon>
        <taxon>Laspinema olomoucense</taxon>
    </lineage>
</organism>
<evidence type="ECO:0000256" key="5">
    <source>
        <dbReference type="ARBA" id="ARBA00022741"/>
    </source>
</evidence>
<protein>
    <submittedName>
        <fullName evidence="13">Polysaccharide biosynthesis tyrosine autokinase</fullName>
    </submittedName>
</protein>
<dbReference type="CDD" id="cd05387">
    <property type="entry name" value="BY-kinase"/>
    <property type="match status" value="1"/>
</dbReference>
<dbReference type="InterPro" id="IPR027417">
    <property type="entry name" value="P-loop_NTPase"/>
</dbReference>
<name>A0ABT2N1E2_9CYAN</name>
<dbReference type="EMBL" id="JAMXFA010000001">
    <property type="protein sequence ID" value="MCT7976261.1"/>
    <property type="molecule type" value="Genomic_DNA"/>
</dbReference>
<dbReference type="Pfam" id="PF10609">
    <property type="entry name" value="ParA"/>
    <property type="match status" value="1"/>
</dbReference>
<dbReference type="Proteomes" id="UP001525961">
    <property type="component" value="Unassembled WGS sequence"/>
</dbReference>
<dbReference type="InterPro" id="IPR033756">
    <property type="entry name" value="YlxH/NBP35"/>
</dbReference>
<dbReference type="Gene3D" id="3.40.50.300">
    <property type="entry name" value="P-loop containing nucleotide triphosphate hydrolases"/>
    <property type="match status" value="1"/>
</dbReference>
<dbReference type="PANTHER" id="PTHR32309">
    <property type="entry name" value="TYROSINE-PROTEIN KINASE"/>
    <property type="match status" value="1"/>
</dbReference>
<dbReference type="InterPro" id="IPR050445">
    <property type="entry name" value="Bact_polysacc_biosynth/exp"/>
</dbReference>
<feature type="domain" description="Tyrosine-protein kinase G-rich" evidence="12">
    <location>
        <begin position="382"/>
        <end position="441"/>
    </location>
</feature>
<dbReference type="InterPro" id="IPR032807">
    <property type="entry name" value="GNVR"/>
</dbReference>
<gene>
    <name evidence="13" type="ORF">NG792_00820</name>
</gene>
<keyword evidence="9" id="KW-0175">Coiled coil</keyword>